<dbReference type="Proteomes" id="UP000053611">
    <property type="component" value="Unassembled WGS sequence"/>
</dbReference>
<keyword evidence="3" id="KW-1185">Reference proteome</keyword>
<dbReference type="AlphaFoldDB" id="A0A0J1B9S0"/>
<feature type="region of interest" description="Disordered" evidence="1">
    <location>
        <begin position="185"/>
        <end position="219"/>
    </location>
</feature>
<name>A0A0J1B9S0_9TREE</name>
<reference evidence="2 3" key="1">
    <citation type="submission" date="2015-03" db="EMBL/GenBank/DDBJ databases">
        <title>Genomics and transcriptomics of the oil-accumulating basidiomycete yeast T. oleaginosus allow insights into substrate utilization and the diverse evolutionary trajectories of mating systems in fungi.</title>
        <authorList>
            <consortium name="DOE Joint Genome Institute"/>
            <person name="Kourist R."/>
            <person name="Kracht O."/>
            <person name="Bracharz F."/>
            <person name="Lipzen A."/>
            <person name="Nolan M."/>
            <person name="Ohm R."/>
            <person name="Grigoriev I."/>
            <person name="Sun S."/>
            <person name="Heitman J."/>
            <person name="Bruck T."/>
            <person name="Nowrousian M."/>
        </authorList>
    </citation>
    <scope>NUCLEOTIDE SEQUENCE [LARGE SCALE GENOMIC DNA]</scope>
    <source>
        <strain evidence="2 3">IBC0246</strain>
    </source>
</reference>
<evidence type="ECO:0000313" key="3">
    <source>
        <dbReference type="Proteomes" id="UP000053611"/>
    </source>
</evidence>
<dbReference type="EMBL" id="KQ087186">
    <property type="protein sequence ID" value="KLT44604.1"/>
    <property type="molecule type" value="Genomic_DNA"/>
</dbReference>
<protein>
    <submittedName>
        <fullName evidence="2">Uncharacterized protein</fullName>
    </submittedName>
</protein>
<gene>
    <name evidence="2" type="ORF">CC85DRAFT_283540</name>
</gene>
<dbReference type="GeneID" id="28982988"/>
<proteinExistence type="predicted"/>
<organism evidence="2 3">
    <name type="scientific">Cutaneotrichosporon oleaginosum</name>
    <dbReference type="NCBI Taxonomy" id="879819"/>
    <lineage>
        <taxon>Eukaryota</taxon>
        <taxon>Fungi</taxon>
        <taxon>Dikarya</taxon>
        <taxon>Basidiomycota</taxon>
        <taxon>Agaricomycotina</taxon>
        <taxon>Tremellomycetes</taxon>
        <taxon>Trichosporonales</taxon>
        <taxon>Trichosporonaceae</taxon>
        <taxon>Cutaneotrichosporon</taxon>
    </lineage>
</organism>
<feature type="compositionally biased region" description="Basic and acidic residues" evidence="1">
    <location>
        <begin position="210"/>
        <end position="219"/>
    </location>
</feature>
<dbReference type="RefSeq" id="XP_018281095.1">
    <property type="nucleotide sequence ID" value="XM_018422385.1"/>
</dbReference>
<evidence type="ECO:0000313" key="2">
    <source>
        <dbReference type="EMBL" id="KLT44604.1"/>
    </source>
</evidence>
<dbReference type="OrthoDB" id="10655992at2759"/>
<sequence length="219" mass="24048">MPRVNILDIARAVALPVTHSRRETYKITSSLEELDEVRRLLHTRRARSYPPYVLSVLSAYIRWRGVTKRDRPALEATLHKLESEFPEFAAEFRAVHKTHGLQRDGSEDGRARRSLCPCAHHAAAAAAVDAREASVAPPPPYAPAEANLDLSRLLAHRLASEAGVNSSLYAAGRDAEDALSALGVPMSRAGSGSSTRPGDHRRRSSLKTLVDSHHNNTIR</sequence>
<evidence type="ECO:0000256" key="1">
    <source>
        <dbReference type="SAM" id="MobiDB-lite"/>
    </source>
</evidence>
<accession>A0A0J1B9S0</accession>